<organism evidence="8 9">
    <name type="scientific">Labrys wisconsinensis</name>
    <dbReference type="NCBI Taxonomy" id="425677"/>
    <lineage>
        <taxon>Bacteria</taxon>
        <taxon>Pseudomonadati</taxon>
        <taxon>Pseudomonadota</taxon>
        <taxon>Alphaproteobacteria</taxon>
        <taxon>Hyphomicrobiales</taxon>
        <taxon>Xanthobacteraceae</taxon>
        <taxon>Labrys</taxon>
    </lineage>
</organism>
<comment type="function">
    <text evidence="6">Quinone reductase that provides resistance to thiol-specific stress caused by electrophilic quinones.</text>
</comment>
<comment type="caution">
    <text evidence="6">Lacks conserved residue(s) required for the propagation of feature annotation.</text>
</comment>
<comment type="catalytic activity">
    <reaction evidence="5">
        <text>N,N-dimethyl-1,4-phenylenediamine + anthranilate + 2 NAD(+) = 2-(4-dimethylaminophenyl)diazenylbenzoate + 2 NADH + 2 H(+)</text>
        <dbReference type="Rhea" id="RHEA:55872"/>
        <dbReference type="ChEBI" id="CHEBI:15378"/>
        <dbReference type="ChEBI" id="CHEBI:15783"/>
        <dbReference type="ChEBI" id="CHEBI:16567"/>
        <dbReference type="ChEBI" id="CHEBI:57540"/>
        <dbReference type="ChEBI" id="CHEBI:57945"/>
        <dbReference type="ChEBI" id="CHEBI:71579"/>
        <dbReference type="EC" id="1.7.1.17"/>
    </reaction>
    <physiologicalReaction direction="right-to-left" evidence="5">
        <dbReference type="Rhea" id="RHEA:55874"/>
    </physiologicalReaction>
</comment>
<keyword evidence="4 6" id="KW-0520">NAD</keyword>
<evidence type="ECO:0000256" key="4">
    <source>
        <dbReference type="ARBA" id="ARBA00023027"/>
    </source>
</evidence>
<keyword evidence="1 6" id="KW-0285">Flavoprotein</keyword>
<keyword evidence="2 6" id="KW-0288">FMN</keyword>
<gene>
    <name evidence="6" type="primary">azoR</name>
    <name evidence="8" type="ORF">QO011_007612</name>
</gene>
<feature type="binding site" evidence="6">
    <location>
        <position position="10"/>
    </location>
    <ligand>
        <name>FMN</name>
        <dbReference type="ChEBI" id="CHEBI:58210"/>
    </ligand>
</feature>
<feature type="binding site" evidence="6">
    <location>
        <begin position="15"/>
        <end position="17"/>
    </location>
    <ligand>
        <name>FMN</name>
        <dbReference type="ChEBI" id="CHEBI:58210"/>
    </ligand>
</feature>
<evidence type="ECO:0000259" key="7">
    <source>
        <dbReference type="Pfam" id="PF02525"/>
    </source>
</evidence>
<keyword evidence="3 6" id="KW-0560">Oxidoreductase</keyword>
<dbReference type="SUPFAM" id="SSF52218">
    <property type="entry name" value="Flavoproteins"/>
    <property type="match status" value="1"/>
</dbReference>
<comment type="function">
    <text evidence="6">Also exhibits azoreductase activity. Catalyzes the reductive cleavage of the azo bond in aromatic azo compounds to the corresponding amines.</text>
</comment>
<dbReference type="Proteomes" id="UP001242480">
    <property type="component" value="Unassembled WGS sequence"/>
</dbReference>
<proteinExistence type="inferred from homology"/>
<evidence type="ECO:0000256" key="6">
    <source>
        <dbReference type="HAMAP-Rule" id="MF_01216"/>
    </source>
</evidence>
<dbReference type="EC" id="1.6.5.-" evidence="6"/>
<dbReference type="Gene3D" id="3.40.50.360">
    <property type="match status" value="1"/>
</dbReference>
<name>A0ABU0JM59_9HYPH</name>
<comment type="subunit">
    <text evidence="6">Homodimer.</text>
</comment>
<accession>A0ABU0JM59</accession>
<dbReference type="GO" id="GO:0016491">
    <property type="term" value="F:oxidoreductase activity"/>
    <property type="evidence" value="ECO:0007669"/>
    <property type="project" value="UniProtKB-KW"/>
</dbReference>
<dbReference type="InterPro" id="IPR029039">
    <property type="entry name" value="Flavoprotein-like_sf"/>
</dbReference>
<comment type="similarity">
    <text evidence="6">Belongs to the azoreductase type 1 family.</text>
</comment>
<evidence type="ECO:0000256" key="5">
    <source>
        <dbReference type="ARBA" id="ARBA00048542"/>
    </source>
</evidence>
<dbReference type="InterPro" id="IPR003680">
    <property type="entry name" value="Flavodoxin_fold"/>
</dbReference>
<feature type="domain" description="Flavodoxin-like fold" evidence="7">
    <location>
        <begin position="4"/>
        <end position="195"/>
    </location>
</feature>
<comment type="cofactor">
    <cofactor evidence="6">
        <name>FMN</name>
        <dbReference type="ChEBI" id="CHEBI:58210"/>
    </cofactor>
    <text evidence="6">Binds 1 FMN per subunit.</text>
</comment>
<dbReference type="EMBL" id="JAUSVX010000024">
    <property type="protein sequence ID" value="MDQ0474571.1"/>
    <property type="molecule type" value="Genomic_DNA"/>
</dbReference>
<keyword evidence="9" id="KW-1185">Reference proteome</keyword>
<reference evidence="8 9" key="1">
    <citation type="submission" date="2023-07" db="EMBL/GenBank/DDBJ databases">
        <title>Genomic Encyclopedia of Type Strains, Phase IV (KMG-IV): sequencing the most valuable type-strain genomes for metagenomic binning, comparative biology and taxonomic classification.</title>
        <authorList>
            <person name="Goeker M."/>
        </authorList>
    </citation>
    <scope>NUCLEOTIDE SEQUENCE [LARGE SCALE GENOMIC DNA]</scope>
    <source>
        <strain evidence="8 9">DSM 19619</strain>
    </source>
</reference>
<comment type="catalytic activity">
    <reaction evidence="6">
        <text>2 a quinone + NADH + H(+) = 2 a 1,4-benzosemiquinone + NAD(+)</text>
        <dbReference type="Rhea" id="RHEA:65952"/>
        <dbReference type="ChEBI" id="CHEBI:15378"/>
        <dbReference type="ChEBI" id="CHEBI:57540"/>
        <dbReference type="ChEBI" id="CHEBI:57945"/>
        <dbReference type="ChEBI" id="CHEBI:132124"/>
        <dbReference type="ChEBI" id="CHEBI:134225"/>
    </reaction>
</comment>
<dbReference type="RefSeq" id="WP_307284415.1">
    <property type="nucleotide sequence ID" value="NZ_JAUSVX010000024.1"/>
</dbReference>
<protein>
    <recommendedName>
        <fullName evidence="6">FMN dependent NADH:quinone oxidoreductase</fullName>
        <ecNumber evidence="6">1.6.5.-</ecNumber>
    </recommendedName>
    <alternativeName>
        <fullName evidence="6">Azo-dye reductase</fullName>
    </alternativeName>
    <alternativeName>
        <fullName evidence="6">FMN-dependent NADH-azo compound oxidoreductase</fullName>
    </alternativeName>
    <alternativeName>
        <fullName evidence="6">FMN-dependent NADH-azoreductase</fullName>
        <ecNumber evidence="6">1.7.1.17</ecNumber>
    </alternativeName>
</protein>
<evidence type="ECO:0000256" key="1">
    <source>
        <dbReference type="ARBA" id="ARBA00022630"/>
    </source>
</evidence>
<sequence>MASLLHISVSPRAASHSRRIGRELAARLCAARGLDRVVRDLGADPPPLPDERFVEASLMPEERRGPDEVAALVLSETYIGELEAAAVVVIDTPMHNFTVPAALKAWIDHVVRPRRTFRSTPAGKVGLLADRPVRVVAACGGPFSGTPAAQRDFLTPYISYTLAAIGLADVEVLLLESLARGAESVERAETGARAWIERQG</sequence>
<dbReference type="EC" id="1.7.1.17" evidence="6"/>
<dbReference type="HAMAP" id="MF_01216">
    <property type="entry name" value="Azoreductase_type1"/>
    <property type="match status" value="1"/>
</dbReference>
<evidence type="ECO:0000256" key="3">
    <source>
        <dbReference type="ARBA" id="ARBA00023002"/>
    </source>
</evidence>
<evidence type="ECO:0000256" key="2">
    <source>
        <dbReference type="ARBA" id="ARBA00022643"/>
    </source>
</evidence>
<evidence type="ECO:0000313" key="8">
    <source>
        <dbReference type="EMBL" id="MDQ0474571.1"/>
    </source>
</evidence>
<dbReference type="PANTHER" id="PTHR43741">
    <property type="entry name" value="FMN-DEPENDENT NADH-AZOREDUCTASE 1"/>
    <property type="match status" value="1"/>
</dbReference>
<dbReference type="InterPro" id="IPR023048">
    <property type="entry name" value="NADH:quinone_OxRdtase_FMN_depd"/>
</dbReference>
<evidence type="ECO:0000313" key="9">
    <source>
        <dbReference type="Proteomes" id="UP001242480"/>
    </source>
</evidence>
<dbReference type="InterPro" id="IPR050104">
    <property type="entry name" value="FMN-dep_NADH:Q_OxRdtase_AzoR1"/>
</dbReference>
<dbReference type="Pfam" id="PF02525">
    <property type="entry name" value="Flavodoxin_2"/>
    <property type="match status" value="1"/>
</dbReference>
<dbReference type="PANTHER" id="PTHR43741:SF4">
    <property type="entry name" value="FMN-DEPENDENT NADH:QUINONE OXIDOREDUCTASE"/>
    <property type="match status" value="1"/>
</dbReference>
<comment type="caution">
    <text evidence="8">The sequence shown here is derived from an EMBL/GenBank/DDBJ whole genome shotgun (WGS) entry which is preliminary data.</text>
</comment>